<keyword evidence="5" id="KW-1185">Reference proteome</keyword>
<dbReference type="InterPro" id="IPR003346">
    <property type="entry name" value="Transposase_20"/>
</dbReference>
<dbReference type="PANTHER" id="PTHR33055">
    <property type="entry name" value="TRANSPOSASE FOR INSERTION SEQUENCE ELEMENT IS1111A"/>
    <property type="match status" value="1"/>
</dbReference>
<dbReference type="PANTHER" id="PTHR33055:SF13">
    <property type="entry name" value="TRANSPOSASE"/>
    <property type="match status" value="1"/>
</dbReference>
<dbReference type="Pfam" id="PF01548">
    <property type="entry name" value="DEDD_Tnp_IS110"/>
    <property type="match status" value="1"/>
</dbReference>
<name>A0ABP8NB82_9BACT</name>
<evidence type="ECO:0000313" key="4">
    <source>
        <dbReference type="EMBL" id="GAA4462966.1"/>
    </source>
</evidence>
<dbReference type="InterPro" id="IPR047650">
    <property type="entry name" value="Transpos_IS110"/>
</dbReference>
<dbReference type="Proteomes" id="UP001501175">
    <property type="component" value="Unassembled WGS sequence"/>
</dbReference>
<reference evidence="5" key="1">
    <citation type="journal article" date="2019" name="Int. J. Syst. Evol. Microbiol.">
        <title>The Global Catalogue of Microorganisms (GCM) 10K type strain sequencing project: providing services to taxonomists for standard genome sequencing and annotation.</title>
        <authorList>
            <consortium name="The Broad Institute Genomics Platform"/>
            <consortium name="The Broad Institute Genome Sequencing Center for Infectious Disease"/>
            <person name="Wu L."/>
            <person name="Ma J."/>
        </authorList>
    </citation>
    <scope>NUCLEOTIDE SEQUENCE [LARGE SCALE GENOMIC DNA]</scope>
    <source>
        <strain evidence="5">JCM 17927</strain>
    </source>
</reference>
<dbReference type="Pfam" id="PF02371">
    <property type="entry name" value="Transposase_20"/>
    <property type="match status" value="1"/>
</dbReference>
<dbReference type="EMBL" id="BAABHD010000072">
    <property type="protein sequence ID" value="GAA4462966.1"/>
    <property type="molecule type" value="Genomic_DNA"/>
</dbReference>
<dbReference type="NCBIfam" id="NF033542">
    <property type="entry name" value="transpos_IS110"/>
    <property type="match status" value="1"/>
</dbReference>
<proteinExistence type="predicted"/>
<sequence>MKTNPIRQCVGIDISKDQFMASFATLDEAFQVTIKSTKSFANTLDGFEKMTRWISQLEHAQVTIHYVMEATGVYYESLAYWLHEQGQSVSVILPKQFKAYANSLNIKSKTDRIDARVLAQMGLERSLPVWQPASPIMRQLKQLCREKNTLKEEKKALKNQLHALTCSYLPNETTHQRLLRRLATVNELIREVESELLATLQSDPRLAERIENVCTIKGIGLMTALALIAETNGFALFTSKAQLVCYAGYDVVKNESGTSVKNPTKISKRGNNHLRKALHFPALTAIRYEPRFQKVSERITERSSLKMKGVVAVQRKLLVLVYTLFKNNTPFEEQYESQKIIRQSPVLNPA</sequence>
<dbReference type="InterPro" id="IPR002525">
    <property type="entry name" value="Transp_IS110-like_N"/>
</dbReference>
<protein>
    <submittedName>
        <fullName evidence="4">IS110 family transposase</fullName>
    </submittedName>
</protein>
<feature type="domain" description="Transposase IS116/IS110/IS902 C-terminal" evidence="3">
    <location>
        <begin position="212"/>
        <end position="294"/>
    </location>
</feature>
<evidence type="ECO:0000313" key="5">
    <source>
        <dbReference type="Proteomes" id="UP001501175"/>
    </source>
</evidence>
<feature type="coiled-coil region" evidence="1">
    <location>
        <begin position="140"/>
        <end position="195"/>
    </location>
</feature>
<gene>
    <name evidence="4" type="ORF">GCM10023189_40340</name>
</gene>
<feature type="domain" description="Transposase IS110-like N-terminal" evidence="2">
    <location>
        <begin position="10"/>
        <end position="164"/>
    </location>
</feature>
<comment type="caution">
    <text evidence="4">The sequence shown here is derived from an EMBL/GenBank/DDBJ whole genome shotgun (WGS) entry which is preliminary data.</text>
</comment>
<evidence type="ECO:0000259" key="3">
    <source>
        <dbReference type="Pfam" id="PF02371"/>
    </source>
</evidence>
<evidence type="ECO:0000256" key="1">
    <source>
        <dbReference type="SAM" id="Coils"/>
    </source>
</evidence>
<evidence type="ECO:0000259" key="2">
    <source>
        <dbReference type="Pfam" id="PF01548"/>
    </source>
</evidence>
<keyword evidence="1" id="KW-0175">Coiled coil</keyword>
<organism evidence="4 5">
    <name type="scientific">Nibrella saemangeumensis</name>
    <dbReference type="NCBI Taxonomy" id="1084526"/>
    <lineage>
        <taxon>Bacteria</taxon>
        <taxon>Pseudomonadati</taxon>
        <taxon>Bacteroidota</taxon>
        <taxon>Cytophagia</taxon>
        <taxon>Cytophagales</taxon>
        <taxon>Spirosomataceae</taxon>
        <taxon>Nibrella</taxon>
    </lineage>
</organism>
<accession>A0ABP8NB82</accession>
<dbReference type="RefSeq" id="WP_345246401.1">
    <property type="nucleotide sequence ID" value="NZ_BAABHD010000072.1"/>
</dbReference>